<dbReference type="Gene3D" id="3.40.50.10490">
    <property type="entry name" value="Glucose-6-phosphate isomerase like protein, domain 1"/>
    <property type="match status" value="1"/>
</dbReference>
<evidence type="ECO:0000259" key="1">
    <source>
        <dbReference type="PROSITE" id="PS51071"/>
    </source>
</evidence>
<name>G2Z9C0_LISIP</name>
<proteinExistence type="predicted"/>
<gene>
    <name evidence="2" type="ordered locus">LIV_2718</name>
</gene>
<dbReference type="InterPro" id="IPR009057">
    <property type="entry name" value="Homeodomain-like_sf"/>
</dbReference>
<dbReference type="EMBL" id="FR687253">
    <property type="protein sequence ID" value="CBW87220.1"/>
    <property type="molecule type" value="Genomic_DNA"/>
</dbReference>
<dbReference type="PROSITE" id="PS51071">
    <property type="entry name" value="HTH_RPIR"/>
    <property type="match status" value="1"/>
</dbReference>
<organism evidence="2 3">
    <name type="scientific">Listeria ivanovii (strain ATCC BAA-678 / PAM 55)</name>
    <dbReference type="NCBI Taxonomy" id="881621"/>
    <lineage>
        <taxon>Bacteria</taxon>
        <taxon>Bacillati</taxon>
        <taxon>Bacillota</taxon>
        <taxon>Bacilli</taxon>
        <taxon>Bacillales</taxon>
        <taxon>Listeriaceae</taxon>
        <taxon>Listeria</taxon>
    </lineage>
</organism>
<evidence type="ECO:0000313" key="3">
    <source>
        <dbReference type="Proteomes" id="UP000001286"/>
    </source>
</evidence>
<dbReference type="GO" id="GO:0003677">
    <property type="term" value="F:DNA binding"/>
    <property type="evidence" value="ECO:0007669"/>
    <property type="project" value="InterPro"/>
</dbReference>
<accession>G2Z9C0</accession>
<dbReference type="Proteomes" id="UP000001286">
    <property type="component" value="Chromosome"/>
</dbReference>
<dbReference type="PANTHER" id="PTHR30514:SF21">
    <property type="entry name" value="RPIR-FAMILY TRANSCRIPTIONAL REGULATOR"/>
    <property type="match status" value="1"/>
</dbReference>
<protein>
    <submittedName>
        <fullName evidence="2">Putative transcriptional regulator</fullName>
    </submittedName>
</protein>
<dbReference type="SUPFAM" id="SSF46689">
    <property type="entry name" value="Homeodomain-like"/>
    <property type="match status" value="1"/>
</dbReference>
<dbReference type="eggNOG" id="ENOG5033NIC">
    <property type="taxonomic scope" value="Bacteria"/>
</dbReference>
<dbReference type="PANTHER" id="PTHR30514">
    <property type="entry name" value="GLUCOKINASE"/>
    <property type="match status" value="1"/>
</dbReference>
<sequence length="268" mass="31536">MDIKRLSLLHRLTQILDRNHFGTIDYELAKFFLDNYRSISKMNIYEIAEQNFVSRASIRRFASHIGYENFAKMKQHFQDFDEGAEVYRKVHGTADFRIKLYRYLSLMMEELNIRMNSSEVSWLIQEIDQAQEVAFIASSHIAGIFQTFQQELVIFGKRVTLLSNEEDICASLDYFGPETMIIVFSISGLLAETLAPAIRCFTGKKILFTLKRAPEFNYNFKKIYHLRSQENTEIPDVFYYSYAVHYVLDVILSEFLKLKTERNDFNDL</sequence>
<dbReference type="InterPro" id="IPR036388">
    <property type="entry name" value="WH-like_DNA-bd_sf"/>
</dbReference>
<dbReference type="KEGG" id="liv:LIV_2718"/>
<dbReference type="RefSeq" id="WP_014093969.1">
    <property type="nucleotide sequence ID" value="NC_016011.1"/>
</dbReference>
<dbReference type="HOGENOM" id="CLU_055769_6_0_9"/>
<dbReference type="GO" id="GO:0003700">
    <property type="term" value="F:DNA-binding transcription factor activity"/>
    <property type="evidence" value="ECO:0007669"/>
    <property type="project" value="InterPro"/>
</dbReference>
<evidence type="ECO:0000313" key="2">
    <source>
        <dbReference type="EMBL" id="CBW87220.1"/>
    </source>
</evidence>
<dbReference type="GO" id="GO:0097367">
    <property type="term" value="F:carbohydrate derivative binding"/>
    <property type="evidence" value="ECO:0007669"/>
    <property type="project" value="InterPro"/>
</dbReference>
<dbReference type="OrthoDB" id="370421at2"/>
<feature type="domain" description="HTH rpiR-type" evidence="1">
    <location>
        <begin position="8"/>
        <end position="84"/>
    </location>
</feature>
<dbReference type="AlphaFoldDB" id="G2Z9C0"/>
<dbReference type="Gene3D" id="1.10.10.10">
    <property type="entry name" value="Winged helix-like DNA-binding domain superfamily/Winged helix DNA-binding domain"/>
    <property type="match status" value="1"/>
</dbReference>
<reference evidence="2 3" key="1">
    <citation type="journal article" date="2011" name="J. Bacteriol.">
        <title>Complete genome sequence of the animal pathogen Listeria ivanovii, which provides insights into host specificities and evolution of the genus Listeria.</title>
        <authorList>
            <person name="Buchrieser C."/>
            <person name="Rusniok C."/>
            <person name="Garrido P."/>
            <person name="Hain T."/>
            <person name="Scortti M."/>
            <person name="Lampidis R."/>
            <person name="Karst U."/>
            <person name="Chakraborty T."/>
            <person name="Cossart P."/>
            <person name="Kreft J."/>
            <person name="Vazquez-Boland J.A."/>
            <person name="Goebel W."/>
            <person name="Glaser P."/>
        </authorList>
    </citation>
    <scope>NUCLEOTIDE SEQUENCE [LARGE SCALE GENOMIC DNA]</scope>
    <source>
        <strain evidence="3">ATCC BAA-678 / PAM 55</strain>
    </source>
</reference>
<dbReference type="InterPro" id="IPR000281">
    <property type="entry name" value="HTH_RpiR"/>
</dbReference>
<dbReference type="InterPro" id="IPR047640">
    <property type="entry name" value="RpiR-like"/>
</dbReference>